<evidence type="ECO:0000313" key="2">
    <source>
        <dbReference type="Proteomes" id="UP000323324"/>
    </source>
</evidence>
<dbReference type="NCBIfam" id="TIGR04409">
    <property type="entry name" value="LptC_YrbK"/>
    <property type="match status" value="1"/>
</dbReference>
<dbReference type="EMBL" id="VSKM01000002">
    <property type="protein sequence ID" value="TYB78101.1"/>
    <property type="molecule type" value="Genomic_DNA"/>
</dbReference>
<proteinExistence type="predicted"/>
<dbReference type="AlphaFoldDB" id="A0A8H2LIS8"/>
<dbReference type="GO" id="GO:0015221">
    <property type="term" value="F:lipopolysaccharide transmembrane transporter activity"/>
    <property type="evidence" value="ECO:0007669"/>
    <property type="project" value="InterPro"/>
</dbReference>
<reference evidence="1 2" key="1">
    <citation type="submission" date="2019-08" db="EMBL/GenBank/DDBJ databases">
        <title>Genomes of Antarctic Bizionia species.</title>
        <authorList>
            <person name="Bowman J.P."/>
        </authorList>
    </citation>
    <scope>NUCLEOTIDE SEQUENCE [LARGE SCALE GENOMIC DNA]</scope>
    <source>
        <strain evidence="1 2">HFD</strain>
    </source>
</reference>
<name>A0A8H2LIS8_9FLAO</name>
<comment type="caution">
    <text evidence="1">The sequence shown here is derived from an EMBL/GenBank/DDBJ whole genome shotgun (WGS) entry which is preliminary data.</text>
</comment>
<evidence type="ECO:0000313" key="1">
    <source>
        <dbReference type="EMBL" id="TYB78101.1"/>
    </source>
</evidence>
<accession>A0A8H2LIS8</accession>
<dbReference type="Proteomes" id="UP000323324">
    <property type="component" value="Unassembled WGS sequence"/>
</dbReference>
<organism evidence="1 2">
    <name type="scientific">Bizionia saleffrena</name>
    <dbReference type="NCBI Taxonomy" id="291189"/>
    <lineage>
        <taxon>Bacteria</taxon>
        <taxon>Pseudomonadati</taxon>
        <taxon>Bacteroidota</taxon>
        <taxon>Flavobacteriia</taxon>
        <taxon>Flavobacteriales</taxon>
        <taxon>Flavobacteriaceae</taxon>
        <taxon>Bizionia</taxon>
    </lineage>
</organism>
<protein>
    <submittedName>
        <fullName evidence="1">LPS export ABC transporter periplasmic protein LptC</fullName>
    </submittedName>
</protein>
<dbReference type="InterPro" id="IPR026265">
    <property type="entry name" value="LptC"/>
</dbReference>
<dbReference type="GO" id="GO:0005886">
    <property type="term" value="C:plasma membrane"/>
    <property type="evidence" value="ECO:0007669"/>
    <property type="project" value="InterPro"/>
</dbReference>
<gene>
    <name evidence="1" type="primary">lptC</name>
    <name evidence="1" type="ORF">ES676_02495</name>
</gene>
<dbReference type="InterPro" id="IPR010664">
    <property type="entry name" value="LipoPS_assembly_LptC-rel"/>
</dbReference>
<dbReference type="Pfam" id="PF06835">
    <property type="entry name" value="LptC"/>
    <property type="match status" value="1"/>
</dbReference>
<dbReference type="Gene3D" id="2.60.450.10">
    <property type="entry name" value="Lipopolysaccharide (LPS) transport protein A like domain"/>
    <property type="match status" value="1"/>
</dbReference>
<dbReference type="RefSeq" id="WP_148368456.1">
    <property type="nucleotide sequence ID" value="NZ_VSKM01000002.1"/>
</dbReference>
<keyword evidence="2" id="KW-1185">Reference proteome</keyword>
<sequence length="184" mass="20562">MKLPLLHTIKYGVIAVAMTLFFSCKNNFQEVKKIGVSDNEPLGVAENINARRTDSGRVVANLVSPKMLDFGNRKFGYSEFPDGVTLYVYDANQQKSTIVADYAIRYEGTDLIDLQGNVVVATAQNDTLFAEQLYFDQTKEWVFTNLPVTYKSADYITHGSGFDSDKDFTKAEVLEISGQFAVLE</sequence>
<dbReference type="PROSITE" id="PS51257">
    <property type="entry name" value="PROKAR_LIPOPROTEIN"/>
    <property type="match status" value="1"/>
</dbReference>